<feature type="signal peptide" evidence="2">
    <location>
        <begin position="1"/>
        <end position="27"/>
    </location>
</feature>
<organism evidence="3 4">
    <name type="scientific">Streptomyces mashuensis</name>
    <dbReference type="NCBI Taxonomy" id="33904"/>
    <lineage>
        <taxon>Bacteria</taxon>
        <taxon>Bacillati</taxon>
        <taxon>Actinomycetota</taxon>
        <taxon>Actinomycetes</taxon>
        <taxon>Kitasatosporales</taxon>
        <taxon>Streptomycetaceae</taxon>
        <taxon>Streptomyces</taxon>
    </lineage>
</organism>
<sequence length="516" mass="53448">MRTALAAGTAWLLATGLTAAGAAPAQAAPLQAAPAADAAPLLDAGSADGRRFRATGRLVGGGGTTCSATVVHAGGRPDPAAKALVLSNGHCADDTMGTNDVVTDKAAPEGWTFTPAFFHDNVAEQKTFTMERVLYATMKDIDVSLLRLNATYGDLAKLDVTPKTLADRRPAPGTALRAVHAPSDGIEDGRRHLRQSRCTATAAVPALHEHTWLWKDATRTDCLGISGGSSGGAVTTAGDTGRLVGMLNTIATPGYLGCGLGRPCEGSAEGLVVPKDDTAYVTPVDAVASCLTGSGFDLRRTGCRLDRGTQVTVTPDGRQTRSTTPDGPARWDVRITPGQGTRPTWVAVKSGPFGAVDCTRPEGYGTPRRLPAAGLEHTAVLPAQDNLHVLCVAGGPDATLQGAAWAASLAHPAYAYVRVDNTPPTVAPRIDAQHFGEGDDATYWVRPVYAPWELTGYQVKYGPRAGTDCADPAGYRPYLNIPASLKASQGPWTYCAIGSDNAGNTTAPAAFTVPSG</sequence>
<dbReference type="Proteomes" id="UP000638313">
    <property type="component" value="Unassembled WGS sequence"/>
</dbReference>
<keyword evidence="4" id="KW-1185">Reference proteome</keyword>
<dbReference type="Gene3D" id="2.40.10.10">
    <property type="entry name" value="Trypsin-like serine proteases"/>
    <property type="match status" value="1"/>
</dbReference>
<reference evidence="3" key="2">
    <citation type="submission" date="2020-09" db="EMBL/GenBank/DDBJ databases">
        <authorList>
            <person name="Sun Q."/>
            <person name="Ohkuma M."/>
        </authorList>
    </citation>
    <scope>NUCLEOTIDE SEQUENCE</scope>
    <source>
        <strain evidence="3">JCM 4059</strain>
    </source>
</reference>
<dbReference type="EMBL" id="BNBD01000010">
    <property type="protein sequence ID" value="GHF59873.1"/>
    <property type="molecule type" value="Genomic_DNA"/>
</dbReference>
<name>A0A919B7E8_9ACTN</name>
<dbReference type="InterPro" id="IPR043504">
    <property type="entry name" value="Peptidase_S1_PA_chymotrypsin"/>
</dbReference>
<accession>A0A919B7E8</accession>
<feature type="region of interest" description="Disordered" evidence="1">
    <location>
        <begin position="309"/>
        <end position="329"/>
    </location>
</feature>
<proteinExistence type="predicted"/>
<dbReference type="SUPFAM" id="SSF50494">
    <property type="entry name" value="Trypsin-like serine proteases"/>
    <property type="match status" value="1"/>
</dbReference>
<dbReference type="AlphaFoldDB" id="A0A919B7E8"/>
<comment type="caution">
    <text evidence="3">The sequence shown here is derived from an EMBL/GenBank/DDBJ whole genome shotgun (WGS) entry which is preliminary data.</text>
</comment>
<evidence type="ECO:0000313" key="3">
    <source>
        <dbReference type="EMBL" id="GHF59873.1"/>
    </source>
</evidence>
<evidence type="ECO:0000313" key="4">
    <source>
        <dbReference type="Proteomes" id="UP000638313"/>
    </source>
</evidence>
<gene>
    <name evidence="3" type="ORF">GCM10010218_46780</name>
</gene>
<evidence type="ECO:0000256" key="1">
    <source>
        <dbReference type="SAM" id="MobiDB-lite"/>
    </source>
</evidence>
<protein>
    <submittedName>
        <fullName evidence="3">Uncharacterized protein</fullName>
    </submittedName>
</protein>
<evidence type="ECO:0000256" key="2">
    <source>
        <dbReference type="SAM" id="SignalP"/>
    </source>
</evidence>
<keyword evidence="2" id="KW-0732">Signal</keyword>
<reference evidence="3" key="1">
    <citation type="journal article" date="2014" name="Int. J. Syst. Evol. Microbiol.">
        <title>Complete genome sequence of Corynebacterium casei LMG S-19264T (=DSM 44701T), isolated from a smear-ripened cheese.</title>
        <authorList>
            <consortium name="US DOE Joint Genome Institute (JGI-PGF)"/>
            <person name="Walter F."/>
            <person name="Albersmeier A."/>
            <person name="Kalinowski J."/>
            <person name="Ruckert C."/>
        </authorList>
    </citation>
    <scope>NUCLEOTIDE SEQUENCE</scope>
    <source>
        <strain evidence="3">JCM 4059</strain>
    </source>
</reference>
<feature type="chain" id="PRO_5037713252" evidence="2">
    <location>
        <begin position="28"/>
        <end position="516"/>
    </location>
</feature>
<dbReference type="InterPro" id="IPR009003">
    <property type="entry name" value="Peptidase_S1_PA"/>
</dbReference>